<feature type="compositionally biased region" description="Basic residues" evidence="1">
    <location>
        <begin position="89"/>
        <end position="99"/>
    </location>
</feature>
<feature type="compositionally biased region" description="Acidic residues" evidence="1">
    <location>
        <begin position="268"/>
        <end position="278"/>
    </location>
</feature>
<feature type="compositionally biased region" description="Low complexity" evidence="1">
    <location>
        <begin position="362"/>
        <end position="377"/>
    </location>
</feature>
<evidence type="ECO:0000313" key="3">
    <source>
        <dbReference type="Proteomes" id="UP000243515"/>
    </source>
</evidence>
<accession>A0A232LSQ2</accession>
<dbReference type="Proteomes" id="UP000243515">
    <property type="component" value="Unassembled WGS sequence"/>
</dbReference>
<dbReference type="OrthoDB" id="5398515at2759"/>
<keyword evidence="3" id="KW-1185">Reference proteome</keyword>
<name>A0A232LSQ2_9EURO</name>
<protein>
    <submittedName>
        <fullName evidence="2">Uncharacterized protein</fullName>
    </submittedName>
</protein>
<feature type="compositionally biased region" description="Pro residues" evidence="1">
    <location>
        <begin position="51"/>
        <end position="60"/>
    </location>
</feature>
<feature type="compositionally biased region" description="Pro residues" evidence="1">
    <location>
        <begin position="1"/>
        <end position="19"/>
    </location>
</feature>
<feature type="compositionally biased region" description="Basic and acidic residues" evidence="1">
    <location>
        <begin position="177"/>
        <end position="208"/>
    </location>
</feature>
<organism evidence="2 3">
    <name type="scientific">Elaphomyces granulatus</name>
    <dbReference type="NCBI Taxonomy" id="519963"/>
    <lineage>
        <taxon>Eukaryota</taxon>
        <taxon>Fungi</taxon>
        <taxon>Dikarya</taxon>
        <taxon>Ascomycota</taxon>
        <taxon>Pezizomycotina</taxon>
        <taxon>Eurotiomycetes</taxon>
        <taxon>Eurotiomycetidae</taxon>
        <taxon>Eurotiales</taxon>
        <taxon>Elaphomycetaceae</taxon>
        <taxon>Elaphomyces</taxon>
    </lineage>
</organism>
<feature type="region of interest" description="Disordered" evidence="1">
    <location>
        <begin position="1"/>
        <end position="240"/>
    </location>
</feature>
<dbReference type="AlphaFoldDB" id="A0A232LSQ2"/>
<gene>
    <name evidence="2" type="ORF">Egran_05039</name>
</gene>
<reference evidence="2 3" key="1">
    <citation type="journal article" date="2015" name="Environ. Microbiol.">
        <title>Metagenome sequence of Elaphomyces granulatus from sporocarp tissue reveals Ascomycota ectomycorrhizal fingerprints of genome expansion and a Proteobacteria-rich microbiome.</title>
        <authorList>
            <person name="Quandt C.A."/>
            <person name="Kohler A."/>
            <person name="Hesse C.N."/>
            <person name="Sharpton T.J."/>
            <person name="Martin F."/>
            <person name="Spatafora J.W."/>
        </authorList>
    </citation>
    <scope>NUCLEOTIDE SEQUENCE [LARGE SCALE GENOMIC DNA]</scope>
    <source>
        <strain evidence="2 3">OSC145934</strain>
    </source>
</reference>
<evidence type="ECO:0000313" key="2">
    <source>
        <dbReference type="EMBL" id="OXV07200.1"/>
    </source>
</evidence>
<evidence type="ECO:0000256" key="1">
    <source>
        <dbReference type="SAM" id="MobiDB-lite"/>
    </source>
</evidence>
<feature type="compositionally biased region" description="Polar residues" evidence="1">
    <location>
        <begin position="65"/>
        <end position="88"/>
    </location>
</feature>
<feature type="compositionally biased region" description="Basic and acidic residues" evidence="1">
    <location>
        <begin position="381"/>
        <end position="406"/>
    </location>
</feature>
<proteinExistence type="predicted"/>
<feature type="region of interest" description="Disordered" evidence="1">
    <location>
        <begin position="268"/>
        <end position="450"/>
    </location>
</feature>
<sequence length="450" mass="49107">MATTPSPPPPSTLRTPPTPKHGAGYDSYEPYPIRYSTRLASQRIARDLHTTPPPKSPPMHPRLGSMSTRDSTVINAGTLSPPGSANNSPKKRLSGRTRHTIAADTSTTEAEEHKLPSQHAVLPTTTITSGMLPTPAKTPRKKPVGEIGSTAKTLFQSASGPGRTRKSKKYNGFSLESFHDDPSERQEHIEIFTDSRDKIPKADEKEDNPFYGGPDDATATPTEVTSSRTSKRRRVEIKRPKEVQDALDCDDGMIYVFRGKKTFRKFDDDVDAESDGDDLGLLGSRPDLMDSSLDTRVRPLTRSSIKPRVLFPTARQRHSKEAHSGITDEEATTDIDDHASLSEPDVEIAADASLEQSPVTPPAKTTATTPSSPGASSRSLRSHDRRGTLDHEEMPSGTEPKKEKRISPFGIWKRKKQTPSPSTRSKIPKKRDVGSIASAGGPATKKTKGR</sequence>
<comment type="caution">
    <text evidence="2">The sequence shown here is derived from an EMBL/GenBank/DDBJ whole genome shotgun (WGS) entry which is preliminary data.</text>
</comment>
<feature type="compositionally biased region" description="Polar residues" evidence="1">
    <location>
        <begin position="150"/>
        <end position="159"/>
    </location>
</feature>
<dbReference type="EMBL" id="NPHW01005024">
    <property type="protein sequence ID" value="OXV07200.1"/>
    <property type="molecule type" value="Genomic_DNA"/>
</dbReference>